<dbReference type="AlphaFoldDB" id="A0A061AI65"/>
<sequence length="169" mass="19951">MPPKVPLSLSTRLTLSELQPLTQSQQLLRLYRRFIRLSIFIPSRKHRLTYSSLLRDRFTIGFNSRHKKVLGIDPGLTDIDLIARTINTLELVNEAFTYNDKMSTDIIMNLIKLEQSKIIYASKNQKDRTLEGKFKQYEYHDDKKTLELTSLKEYDKTLMRFNETMNMCL</sequence>
<accession>A0A061AI65</accession>
<name>A0A061AI65_CYBFA</name>
<dbReference type="PhylomeDB" id="A0A061AI65"/>
<organism evidence="1">
    <name type="scientific">Cyberlindnera fabianii</name>
    <name type="common">Yeast</name>
    <name type="synonym">Hansenula fabianii</name>
    <dbReference type="NCBI Taxonomy" id="36022"/>
    <lineage>
        <taxon>Eukaryota</taxon>
        <taxon>Fungi</taxon>
        <taxon>Dikarya</taxon>
        <taxon>Ascomycota</taxon>
        <taxon>Saccharomycotina</taxon>
        <taxon>Saccharomycetes</taxon>
        <taxon>Phaffomycetales</taxon>
        <taxon>Phaffomycetaceae</taxon>
        <taxon>Cyberlindnera</taxon>
    </lineage>
</organism>
<dbReference type="OrthoDB" id="3991133at2759"/>
<evidence type="ECO:0000313" key="1">
    <source>
        <dbReference type="EMBL" id="CDR36821.1"/>
    </source>
</evidence>
<gene>
    <name evidence="1" type="ORF">CYFA0S_01e04775g</name>
</gene>
<proteinExistence type="predicted"/>
<reference evidence="1" key="1">
    <citation type="journal article" date="2014" name="Genome Announc.">
        <title>Genome sequence of the yeast Cyberlindnera fabianii (Hansenula fabianii).</title>
        <authorList>
            <person name="Freel K.C."/>
            <person name="Sarilar V."/>
            <person name="Neuveglise C."/>
            <person name="Devillers H."/>
            <person name="Friedrich A."/>
            <person name="Schacherer J."/>
        </authorList>
    </citation>
    <scope>NUCLEOTIDE SEQUENCE</scope>
    <source>
        <strain evidence="1">YJS4271</strain>
    </source>
</reference>
<dbReference type="EMBL" id="LK052886">
    <property type="protein sequence ID" value="CDR36821.1"/>
    <property type="molecule type" value="Genomic_DNA"/>
</dbReference>
<protein>
    <submittedName>
        <fullName evidence="1">CYFA0S01e04775g1_1</fullName>
    </submittedName>
</protein>